<dbReference type="Proteomes" id="UP000022910">
    <property type="component" value="Unassembled WGS sequence"/>
</dbReference>
<organism evidence="1 2">
    <name type="scientific">Rhizophagus irregularis (strain DAOM 197198w)</name>
    <name type="common">Glomus intraradices</name>
    <dbReference type="NCBI Taxonomy" id="1432141"/>
    <lineage>
        <taxon>Eukaryota</taxon>
        <taxon>Fungi</taxon>
        <taxon>Fungi incertae sedis</taxon>
        <taxon>Mucoromycota</taxon>
        <taxon>Glomeromycotina</taxon>
        <taxon>Glomeromycetes</taxon>
        <taxon>Glomerales</taxon>
        <taxon>Glomeraceae</taxon>
        <taxon>Rhizophagus</taxon>
    </lineage>
</organism>
<sequence length="266" mass="31447">MEDSNDYNKDIYKTNAFFSPYSETLDFLLSPFNDNFAINFLPVVEPDFNHNFTNIDSFSLETPSKPSINPSLELLSEPSLELSSEPSSEPSCETPFELPFEEHFESLSEQVYQYNLTVGDYFDNWQSVDTFMHQYCLERGFGYQVYRNDKDLNDFTIIRRKSFCCSSNGKYESRKVIDQKLHRLRGTIKTNCEWHCNFLFPKMANQVKFAPIIQLEILKRKYPEHVFHKQDVYNAIYNLCQNNKNERPDSLLFLDILFEKMTQDPR</sequence>
<reference evidence="1 2" key="1">
    <citation type="submission" date="2014-02" db="EMBL/GenBank/DDBJ databases">
        <title>Single nucleus genome sequencing reveals high similarity among nuclei of an endomycorrhizal fungus.</title>
        <authorList>
            <person name="Lin K."/>
            <person name="Geurts R."/>
            <person name="Zhang Z."/>
            <person name="Limpens E."/>
            <person name="Saunders D.G."/>
            <person name="Mu D."/>
            <person name="Pang E."/>
            <person name="Cao H."/>
            <person name="Cha H."/>
            <person name="Lin T."/>
            <person name="Zhou Q."/>
            <person name="Shang Y."/>
            <person name="Li Y."/>
            <person name="Ivanov S."/>
            <person name="Sharma T."/>
            <person name="Velzen R.V."/>
            <person name="Ruijter N.D."/>
            <person name="Aanen D.K."/>
            <person name="Win J."/>
            <person name="Kamoun S."/>
            <person name="Bisseling T."/>
            <person name="Huang S."/>
        </authorList>
    </citation>
    <scope>NUCLEOTIDE SEQUENCE [LARGE SCALE GENOMIC DNA]</scope>
    <source>
        <strain evidence="2">DAOM197198w</strain>
    </source>
</reference>
<gene>
    <name evidence="1" type="ORF">RirG_118280</name>
</gene>
<evidence type="ECO:0000313" key="1">
    <source>
        <dbReference type="EMBL" id="EXX67010.1"/>
    </source>
</evidence>
<protein>
    <recommendedName>
        <fullName evidence="3">FAR1 domain-containing protein</fullName>
    </recommendedName>
</protein>
<name>A0A015JIN8_RHIIW</name>
<dbReference type="EMBL" id="JEMT01018094">
    <property type="protein sequence ID" value="EXX67010.1"/>
    <property type="molecule type" value="Genomic_DNA"/>
</dbReference>
<dbReference type="HOGENOM" id="CLU_1046432_0_0_1"/>
<evidence type="ECO:0008006" key="3">
    <source>
        <dbReference type="Google" id="ProtNLM"/>
    </source>
</evidence>
<accession>A0A015JIN8</accession>
<comment type="caution">
    <text evidence="1">The sequence shown here is derived from an EMBL/GenBank/DDBJ whole genome shotgun (WGS) entry which is preliminary data.</text>
</comment>
<proteinExistence type="predicted"/>
<keyword evidence="2" id="KW-1185">Reference proteome</keyword>
<dbReference type="OrthoDB" id="2441693at2759"/>
<dbReference type="AlphaFoldDB" id="A0A015JIN8"/>
<evidence type="ECO:0000313" key="2">
    <source>
        <dbReference type="Proteomes" id="UP000022910"/>
    </source>
</evidence>